<protein>
    <submittedName>
        <fullName evidence="1">Uncharacterized protein</fullName>
    </submittedName>
</protein>
<sequence length="39" mass="4369">MHYAKSSLGWSAYLNGIRQDYDGFADELARIGEYLGSRG</sequence>
<evidence type="ECO:0000313" key="1">
    <source>
        <dbReference type="EMBL" id="SDP34765.1"/>
    </source>
</evidence>
<organism evidence="1 2">
    <name type="scientific">Actinopolyspora xinjiangensis</name>
    <dbReference type="NCBI Taxonomy" id="405564"/>
    <lineage>
        <taxon>Bacteria</taxon>
        <taxon>Bacillati</taxon>
        <taxon>Actinomycetota</taxon>
        <taxon>Actinomycetes</taxon>
        <taxon>Actinopolysporales</taxon>
        <taxon>Actinopolysporaceae</taxon>
        <taxon>Actinopolyspora</taxon>
    </lineage>
</organism>
<gene>
    <name evidence="1" type="ORF">SAMN04487905_103297</name>
</gene>
<proteinExistence type="predicted"/>
<dbReference type="Proteomes" id="UP000199497">
    <property type="component" value="Unassembled WGS sequence"/>
</dbReference>
<accession>A0A1H0RZG9</accession>
<dbReference type="STRING" id="405564.SAMN04487905_103297"/>
<dbReference type="AlphaFoldDB" id="A0A1H0RZG9"/>
<reference evidence="2" key="1">
    <citation type="submission" date="2016-10" db="EMBL/GenBank/DDBJ databases">
        <authorList>
            <person name="Varghese N."/>
            <person name="Submissions S."/>
        </authorList>
    </citation>
    <scope>NUCLEOTIDE SEQUENCE [LARGE SCALE GENOMIC DNA]</scope>
    <source>
        <strain evidence="2">DSM 46732</strain>
    </source>
</reference>
<dbReference type="EMBL" id="FNJR01000003">
    <property type="protein sequence ID" value="SDP34765.1"/>
    <property type="molecule type" value="Genomic_DNA"/>
</dbReference>
<keyword evidence="2" id="KW-1185">Reference proteome</keyword>
<evidence type="ECO:0000313" key="2">
    <source>
        <dbReference type="Proteomes" id="UP000199497"/>
    </source>
</evidence>
<name>A0A1H0RZG9_9ACTN</name>